<sequence length="92" mass="10314">MNTIAERIRKQRTARGLSQRALAAKLGISRTTLISIERGDEAVTMGTLLKVMDFLDMTLETKKVVRLPADGVFTSRPTLMQIMAMRERGMFA</sequence>
<dbReference type="CDD" id="cd00093">
    <property type="entry name" value="HTH_XRE"/>
    <property type="match status" value="1"/>
</dbReference>
<comment type="caution">
    <text evidence="5">The sequence shown here is derived from an EMBL/GenBank/DDBJ whole genome shotgun (WGS) entry which is preliminary data.</text>
</comment>
<keyword evidence="2" id="KW-0238">DNA-binding</keyword>
<dbReference type="PANTHER" id="PTHR46797">
    <property type="entry name" value="HTH-TYPE TRANSCRIPTIONAL REGULATOR"/>
    <property type="match status" value="1"/>
</dbReference>
<dbReference type="GO" id="GO:0005829">
    <property type="term" value="C:cytosol"/>
    <property type="evidence" value="ECO:0007669"/>
    <property type="project" value="TreeGrafter"/>
</dbReference>
<evidence type="ECO:0000259" key="4">
    <source>
        <dbReference type="PROSITE" id="PS50943"/>
    </source>
</evidence>
<dbReference type="SMART" id="SM00530">
    <property type="entry name" value="HTH_XRE"/>
    <property type="match status" value="1"/>
</dbReference>
<dbReference type="InterPro" id="IPR001387">
    <property type="entry name" value="Cro/C1-type_HTH"/>
</dbReference>
<dbReference type="EMBL" id="JAAXYO010000154">
    <property type="protein sequence ID" value="MBU2788624.1"/>
    <property type="molecule type" value="Genomic_DNA"/>
</dbReference>
<evidence type="ECO:0000256" key="2">
    <source>
        <dbReference type="ARBA" id="ARBA00023125"/>
    </source>
</evidence>
<keyword evidence="6" id="KW-1185">Reference proteome</keyword>
<evidence type="ECO:0000256" key="1">
    <source>
        <dbReference type="ARBA" id="ARBA00023015"/>
    </source>
</evidence>
<dbReference type="GO" id="GO:0003677">
    <property type="term" value="F:DNA binding"/>
    <property type="evidence" value="ECO:0007669"/>
    <property type="project" value="UniProtKB-KW"/>
</dbReference>
<dbReference type="InterPro" id="IPR050807">
    <property type="entry name" value="TransReg_Diox_bact_type"/>
</dbReference>
<dbReference type="InterPro" id="IPR010982">
    <property type="entry name" value="Lambda_DNA-bd_dom_sf"/>
</dbReference>
<dbReference type="PANTHER" id="PTHR46797:SF23">
    <property type="entry name" value="HTH-TYPE TRANSCRIPTIONAL REGULATOR SUTR"/>
    <property type="match status" value="1"/>
</dbReference>
<organism evidence="5 6">
    <name type="scientific">Igneacidithiobacillus copahuensis</name>
    <dbReference type="NCBI Taxonomy" id="2724909"/>
    <lineage>
        <taxon>Bacteria</taxon>
        <taxon>Pseudomonadati</taxon>
        <taxon>Pseudomonadota</taxon>
        <taxon>Acidithiobacillia</taxon>
        <taxon>Acidithiobacillales</taxon>
        <taxon>Acidithiobacillaceae</taxon>
        <taxon>Igneacidithiobacillus</taxon>
    </lineage>
</organism>
<evidence type="ECO:0000256" key="3">
    <source>
        <dbReference type="ARBA" id="ARBA00023163"/>
    </source>
</evidence>
<proteinExistence type="predicted"/>
<dbReference type="Gene3D" id="1.10.260.40">
    <property type="entry name" value="lambda repressor-like DNA-binding domains"/>
    <property type="match status" value="1"/>
</dbReference>
<evidence type="ECO:0000313" key="6">
    <source>
        <dbReference type="Proteomes" id="UP001197378"/>
    </source>
</evidence>
<name>A0AAE2YQP5_9PROT</name>
<accession>A0AAE2YQP5</accession>
<evidence type="ECO:0000313" key="5">
    <source>
        <dbReference type="EMBL" id="MBU2788624.1"/>
    </source>
</evidence>
<reference evidence="5" key="1">
    <citation type="journal article" date="2021" name="ISME J.">
        <title>Genomic evolution of the class Acidithiobacillia: deep-branching Proteobacteria living in extreme acidic conditions.</title>
        <authorList>
            <person name="Moya-Beltran A."/>
            <person name="Beard S."/>
            <person name="Rojas-Villalobos C."/>
            <person name="Issotta F."/>
            <person name="Gallardo Y."/>
            <person name="Ulloa R."/>
            <person name="Giaveno A."/>
            <person name="Degli Esposti M."/>
            <person name="Johnson D.B."/>
            <person name="Quatrini R."/>
        </authorList>
    </citation>
    <scope>NUCLEOTIDE SEQUENCE</scope>
    <source>
        <strain evidence="5">VAN18-1</strain>
    </source>
</reference>
<keyword evidence="3" id="KW-0804">Transcription</keyword>
<protein>
    <submittedName>
        <fullName evidence="5">Helix-turn-helix transcriptional regulator</fullName>
    </submittedName>
</protein>
<dbReference type="SUPFAM" id="SSF47413">
    <property type="entry name" value="lambda repressor-like DNA-binding domains"/>
    <property type="match status" value="1"/>
</dbReference>
<keyword evidence="1" id="KW-0805">Transcription regulation</keyword>
<gene>
    <name evidence="5" type="ORF">HFQ13_10520</name>
</gene>
<dbReference type="GO" id="GO:0003700">
    <property type="term" value="F:DNA-binding transcription factor activity"/>
    <property type="evidence" value="ECO:0007669"/>
    <property type="project" value="TreeGrafter"/>
</dbReference>
<dbReference type="Proteomes" id="UP001197378">
    <property type="component" value="Unassembled WGS sequence"/>
</dbReference>
<dbReference type="PROSITE" id="PS50943">
    <property type="entry name" value="HTH_CROC1"/>
    <property type="match status" value="1"/>
</dbReference>
<dbReference type="AlphaFoldDB" id="A0AAE2YQP5"/>
<feature type="domain" description="HTH cro/C1-type" evidence="4">
    <location>
        <begin position="8"/>
        <end position="62"/>
    </location>
</feature>
<dbReference type="Pfam" id="PF01381">
    <property type="entry name" value="HTH_3"/>
    <property type="match status" value="1"/>
</dbReference>